<keyword evidence="5" id="KW-0732">Signal</keyword>
<keyword evidence="9" id="KW-1185">Reference proteome</keyword>
<evidence type="ECO:0000259" key="7">
    <source>
        <dbReference type="Pfam" id="PF07715"/>
    </source>
</evidence>
<feature type="chain" id="PRO_5046201755" evidence="5">
    <location>
        <begin position="31"/>
        <end position="950"/>
    </location>
</feature>
<evidence type="ECO:0000259" key="6">
    <source>
        <dbReference type="Pfam" id="PF00593"/>
    </source>
</evidence>
<dbReference type="SUPFAM" id="SSF56935">
    <property type="entry name" value="Porins"/>
    <property type="match status" value="1"/>
</dbReference>
<evidence type="ECO:0000256" key="4">
    <source>
        <dbReference type="RuleBase" id="RU003357"/>
    </source>
</evidence>
<feature type="domain" description="TonB-dependent receptor plug" evidence="7">
    <location>
        <begin position="59"/>
        <end position="162"/>
    </location>
</feature>
<sequence>MKKNRFKLNAIAASLMVAGAGLATVSTASAQDSATSDDNIEVINVSGIRGSLASSANIKREAVGVVDAITAEDIGKFPDTNLAESLQRITGVSIDRTNNEGNAVSVRGFGPGFNLVTLNGRQMPTSSVLGPARSFNFREIAAEAVKGVQVAKTGKANVTGGGIGATINIQTAKPFDYGEFKAFASAQGVVDTSVDLGSSVTPELSGMVSNVFMDGKFGVLLSLSHSERDSGRDRVGTDGWVRNRGGAVTGAQIDTTAIDTSNNPSQSYWLPWTAVTERFDTERDRLNGQLVLQAAPTDDLVITADYTLTRFEETSTTNRSAYWFDNPFGTTDENGTVVNIFDPDDELNFWAWEYFERKENDSIGLNVEWQATESLSFNIDFHDSDSVSNPDDDQIYEHLANLKNPKFPRVDEQGNPVLDANGNQIQDGVDIGANFTGEIPSIFVDDTRIPGSAYDRNNLVSDLYQRRGFKMENNIQQLRLDGIWENLEDGALTAINFGFQQTKVEVDTARRGEFGFVNIPLGSLDITTRPIGDAADQFPGQENLFPVFLRYDASDFIDIVTAEGQLTNPNISENGVTEETDALYVSFDFETEFNELPVNLNVGVRYEDTDVSSFTVAQGIQALNFRNDQELQVIFDGVEAEQSISGGYTRVLPNFDFSMEVTEDIVTRFSYSSTIGKPGLGFLFPGTNLNAPRPRGPFRASQGNPNLLPLTSDNFDLSLEWYGDDGSTVSVTYFRKYVENFIVQADEQRQLTFVDGTPITNPAPGAVGRAGCPDAADPPNSACLSRPTDPVIDWEVNTPVNQEDRVVDGWELNAQYFFGETGFGAVANFTLVNVDQDFDPFQFSQSFSLPGLSDSGNLVGFYEKDQYQVRLAYNWRDEFIQSAGTEPVFVESYGQWDLSASYDINDNVSVFIDAINLTDETTRRFARFQRQLLDAEQYGPRYNIGVNVKF</sequence>
<dbReference type="Gene3D" id="2.170.130.10">
    <property type="entry name" value="TonB-dependent receptor, plug domain"/>
    <property type="match status" value="1"/>
</dbReference>
<keyword evidence="3" id="KW-0998">Cell outer membrane</keyword>
<evidence type="ECO:0000256" key="5">
    <source>
        <dbReference type="SAM" id="SignalP"/>
    </source>
</evidence>
<comment type="similarity">
    <text evidence="4">Belongs to the TonB-dependent receptor family.</text>
</comment>
<protein>
    <submittedName>
        <fullName evidence="8">TonB-dependent receptor</fullName>
    </submittedName>
</protein>
<dbReference type="Pfam" id="PF00593">
    <property type="entry name" value="TonB_dep_Rec_b-barrel"/>
    <property type="match status" value="1"/>
</dbReference>
<evidence type="ECO:0000256" key="2">
    <source>
        <dbReference type="ARBA" id="ARBA00023136"/>
    </source>
</evidence>
<dbReference type="InterPro" id="IPR036942">
    <property type="entry name" value="Beta-barrel_TonB_sf"/>
</dbReference>
<dbReference type="Proteomes" id="UP001595478">
    <property type="component" value="Unassembled WGS sequence"/>
</dbReference>
<dbReference type="CDD" id="cd01347">
    <property type="entry name" value="ligand_gated_channel"/>
    <property type="match status" value="1"/>
</dbReference>
<dbReference type="PANTHER" id="PTHR40980:SF3">
    <property type="entry name" value="TONB-DEPENDENT RECEPTOR-LIKE BETA-BARREL DOMAIN-CONTAINING PROTEIN"/>
    <property type="match status" value="1"/>
</dbReference>
<gene>
    <name evidence="8" type="ORF">ACFOHL_01645</name>
</gene>
<dbReference type="InterPro" id="IPR010104">
    <property type="entry name" value="TonB_rcpt_bac"/>
</dbReference>
<keyword evidence="2 4" id="KW-0472">Membrane</keyword>
<comment type="caution">
    <text evidence="8">The sequence shown here is derived from an EMBL/GenBank/DDBJ whole genome shotgun (WGS) entry which is preliminary data.</text>
</comment>
<dbReference type="PANTHER" id="PTHR40980">
    <property type="entry name" value="PLUG DOMAIN-CONTAINING PROTEIN"/>
    <property type="match status" value="1"/>
</dbReference>
<comment type="subcellular location">
    <subcellularLocation>
        <location evidence="1 4">Cell outer membrane</location>
    </subcellularLocation>
</comment>
<dbReference type="InterPro" id="IPR000531">
    <property type="entry name" value="Beta-barrel_TonB"/>
</dbReference>
<proteinExistence type="inferred from homology"/>
<evidence type="ECO:0000256" key="3">
    <source>
        <dbReference type="ARBA" id="ARBA00023237"/>
    </source>
</evidence>
<organism evidence="8 9">
    <name type="scientific">Agaribacter flavus</name>
    <dbReference type="NCBI Taxonomy" id="1902781"/>
    <lineage>
        <taxon>Bacteria</taxon>
        <taxon>Pseudomonadati</taxon>
        <taxon>Pseudomonadota</taxon>
        <taxon>Gammaproteobacteria</taxon>
        <taxon>Alteromonadales</taxon>
        <taxon>Alteromonadaceae</taxon>
        <taxon>Agaribacter</taxon>
    </lineage>
</organism>
<dbReference type="EMBL" id="JBHRSW010000004">
    <property type="protein sequence ID" value="MFC3120316.1"/>
    <property type="molecule type" value="Genomic_DNA"/>
</dbReference>
<feature type="domain" description="TonB-dependent receptor-like beta-barrel" evidence="6">
    <location>
        <begin position="422"/>
        <end position="917"/>
    </location>
</feature>
<dbReference type="InterPro" id="IPR037066">
    <property type="entry name" value="Plug_dom_sf"/>
</dbReference>
<keyword evidence="4" id="KW-0798">TonB box</keyword>
<name>A0ABV7FLP6_9ALTE</name>
<dbReference type="RefSeq" id="WP_376918454.1">
    <property type="nucleotide sequence ID" value="NZ_JBHRSW010000004.1"/>
</dbReference>
<feature type="signal peptide" evidence="5">
    <location>
        <begin position="1"/>
        <end position="30"/>
    </location>
</feature>
<evidence type="ECO:0000313" key="9">
    <source>
        <dbReference type="Proteomes" id="UP001595478"/>
    </source>
</evidence>
<dbReference type="Gene3D" id="2.40.170.20">
    <property type="entry name" value="TonB-dependent receptor, beta-barrel domain"/>
    <property type="match status" value="1"/>
</dbReference>
<evidence type="ECO:0000256" key="1">
    <source>
        <dbReference type="ARBA" id="ARBA00004442"/>
    </source>
</evidence>
<dbReference type="NCBIfam" id="TIGR01782">
    <property type="entry name" value="TonB-Xanth-Caul"/>
    <property type="match status" value="1"/>
</dbReference>
<dbReference type="InterPro" id="IPR012910">
    <property type="entry name" value="Plug_dom"/>
</dbReference>
<evidence type="ECO:0000313" key="8">
    <source>
        <dbReference type="EMBL" id="MFC3120316.1"/>
    </source>
</evidence>
<accession>A0ABV7FLP6</accession>
<keyword evidence="8" id="KW-0675">Receptor</keyword>
<dbReference type="Pfam" id="PF07715">
    <property type="entry name" value="Plug"/>
    <property type="match status" value="1"/>
</dbReference>
<reference evidence="9" key="1">
    <citation type="journal article" date="2019" name="Int. J. Syst. Evol. Microbiol.">
        <title>The Global Catalogue of Microorganisms (GCM) 10K type strain sequencing project: providing services to taxonomists for standard genome sequencing and annotation.</title>
        <authorList>
            <consortium name="The Broad Institute Genomics Platform"/>
            <consortium name="The Broad Institute Genome Sequencing Center for Infectious Disease"/>
            <person name="Wu L."/>
            <person name="Ma J."/>
        </authorList>
    </citation>
    <scope>NUCLEOTIDE SEQUENCE [LARGE SCALE GENOMIC DNA]</scope>
    <source>
        <strain evidence="9">KCTC 52473</strain>
    </source>
</reference>